<protein>
    <submittedName>
        <fullName evidence="1">Uncharacterized protein</fullName>
    </submittedName>
</protein>
<evidence type="ECO:0000313" key="2">
    <source>
        <dbReference type="Proteomes" id="UP000199205"/>
    </source>
</evidence>
<sequence length="58" mass="6269">MDSFIMARRFVIVMLFAAVFAFSFSVAVEHAGRSGAQSHFGASFTCLQTGAPYCTTVQ</sequence>
<accession>A0A1C3TZ22</accession>
<dbReference type="Proteomes" id="UP000199205">
    <property type="component" value="Unassembled WGS sequence"/>
</dbReference>
<name>A0A1C3TZ22_9HYPH</name>
<proteinExistence type="predicted"/>
<dbReference type="EMBL" id="FMAF01000001">
    <property type="protein sequence ID" value="SCB08487.1"/>
    <property type="molecule type" value="Genomic_DNA"/>
</dbReference>
<organism evidence="1 2">
    <name type="scientific">Rhizobium lusitanum</name>
    <dbReference type="NCBI Taxonomy" id="293958"/>
    <lineage>
        <taxon>Bacteria</taxon>
        <taxon>Pseudomonadati</taxon>
        <taxon>Pseudomonadota</taxon>
        <taxon>Alphaproteobacteria</taxon>
        <taxon>Hyphomicrobiales</taxon>
        <taxon>Rhizobiaceae</taxon>
        <taxon>Rhizobium/Agrobacterium group</taxon>
        <taxon>Rhizobium</taxon>
    </lineage>
</organism>
<reference evidence="1 2" key="1">
    <citation type="submission" date="2016-08" db="EMBL/GenBank/DDBJ databases">
        <authorList>
            <person name="Seilhamer J.J."/>
        </authorList>
    </citation>
    <scope>NUCLEOTIDE SEQUENCE [LARGE SCALE GENOMIC DNA]</scope>
    <source>
        <strain evidence="1 2">P1-7</strain>
    </source>
</reference>
<dbReference type="AlphaFoldDB" id="A0A1C3TZ22"/>
<evidence type="ECO:0000313" key="1">
    <source>
        <dbReference type="EMBL" id="SCB08487.1"/>
    </source>
</evidence>
<gene>
    <name evidence="1" type="ORF">GA0061101_101223</name>
</gene>